<protein>
    <submittedName>
        <fullName evidence="2">Uncharacterized protein</fullName>
    </submittedName>
</protein>
<organism evidence="2">
    <name type="scientific">Favella ehrenbergii</name>
    <dbReference type="NCBI Taxonomy" id="182087"/>
    <lineage>
        <taxon>Eukaryota</taxon>
        <taxon>Sar</taxon>
        <taxon>Alveolata</taxon>
        <taxon>Ciliophora</taxon>
        <taxon>Intramacronucleata</taxon>
        <taxon>Spirotrichea</taxon>
        <taxon>Choreotrichia</taxon>
        <taxon>Tintinnida</taxon>
        <taxon>Xystonellidae</taxon>
        <taxon>Favella</taxon>
    </lineage>
</organism>
<feature type="transmembrane region" description="Helical" evidence="1">
    <location>
        <begin position="80"/>
        <end position="97"/>
    </location>
</feature>
<keyword evidence="1" id="KW-1133">Transmembrane helix</keyword>
<keyword evidence="1" id="KW-0812">Transmembrane</keyword>
<gene>
    <name evidence="2" type="ORF">FEHR0123_LOCUS1543</name>
</gene>
<proteinExistence type="predicted"/>
<name>A0A7S3HWU3_9SPIT</name>
<evidence type="ECO:0000313" key="2">
    <source>
        <dbReference type="EMBL" id="CAE0306637.1"/>
    </source>
</evidence>
<sequence>MGDSDRKLQELVEASRELITEAPKTEEKARAAWQRFFNSASDAFLDRRSFTRQAHLTNWEWNPAMQLRMFRMRYSMQERFPLGLATGLFAVVTMPGRARGVKLFLFTYLACPEYFSIFIK</sequence>
<evidence type="ECO:0000256" key="1">
    <source>
        <dbReference type="SAM" id="Phobius"/>
    </source>
</evidence>
<keyword evidence="1" id="KW-0472">Membrane</keyword>
<dbReference type="AlphaFoldDB" id="A0A7S3HWU3"/>
<reference evidence="2" key="1">
    <citation type="submission" date="2021-01" db="EMBL/GenBank/DDBJ databases">
        <authorList>
            <person name="Corre E."/>
            <person name="Pelletier E."/>
            <person name="Niang G."/>
            <person name="Scheremetjew M."/>
            <person name="Finn R."/>
            <person name="Kale V."/>
            <person name="Holt S."/>
            <person name="Cochrane G."/>
            <person name="Meng A."/>
            <person name="Brown T."/>
            <person name="Cohen L."/>
        </authorList>
    </citation>
    <scope>NUCLEOTIDE SEQUENCE</scope>
    <source>
        <strain evidence="2">Fehren 1</strain>
    </source>
</reference>
<dbReference type="EMBL" id="HBIE01004970">
    <property type="protein sequence ID" value="CAE0306637.1"/>
    <property type="molecule type" value="Transcribed_RNA"/>
</dbReference>
<accession>A0A7S3HWU3</accession>